<dbReference type="GO" id="GO:0006508">
    <property type="term" value="P:proteolysis"/>
    <property type="evidence" value="ECO:0007669"/>
    <property type="project" value="UniProtKB-KW"/>
</dbReference>
<comment type="caution">
    <text evidence="9">The sequence shown here is derived from an EMBL/GenBank/DDBJ whole genome shotgun (WGS) entry which is preliminary data.</text>
</comment>
<keyword evidence="7" id="KW-0732">Signal</keyword>
<evidence type="ECO:0000256" key="2">
    <source>
        <dbReference type="ARBA" id="ARBA00022670"/>
    </source>
</evidence>
<dbReference type="InterPro" id="IPR050430">
    <property type="entry name" value="Peptidase_S1"/>
</dbReference>
<dbReference type="PANTHER" id="PTHR24276:SF91">
    <property type="entry name" value="AT26814P-RELATED"/>
    <property type="match status" value="1"/>
</dbReference>
<evidence type="ECO:0000313" key="10">
    <source>
        <dbReference type="Proteomes" id="UP000299102"/>
    </source>
</evidence>
<feature type="chain" id="PRO_5020031284" evidence="7">
    <location>
        <begin position="18"/>
        <end position="284"/>
    </location>
</feature>
<dbReference type="SUPFAM" id="SSF50494">
    <property type="entry name" value="Trypsin-like serine proteases"/>
    <property type="match status" value="1"/>
</dbReference>
<dbReference type="InterPro" id="IPR018114">
    <property type="entry name" value="TRYPSIN_HIS"/>
</dbReference>
<name>A0A4C1VYX2_EUMVA</name>
<evidence type="ECO:0000256" key="5">
    <source>
        <dbReference type="ARBA" id="ARBA00023157"/>
    </source>
</evidence>
<keyword evidence="10" id="KW-1185">Reference proteome</keyword>
<dbReference type="PROSITE" id="PS50240">
    <property type="entry name" value="TRYPSIN_DOM"/>
    <property type="match status" value="1"/>
</dbReference>
<dbReference type="Pfam" id="PF00089">
    <property type="entry name" value="Trypsin"/>
    <property type="match status" value="1"/>
</dbReference>
<dbReference type="PANTHER" id="PTHR24276">
    <property type="entry name" value="POLYSERASE-RELATED"/>
    <property type="match status" value="1"/>
</dbReference>
<dbReference type="PRINTS" id="PR00722">
    <property type="entry name" value="CHYMOTRYPSIN"/>
</dbReference>
<dbReference type="EMBL" id="BGZK01000442">
    <property type="protein sequence ID" value="GBP43790.1"/>
    <property type="molecule type" value="Genomic_DNA"/>
</dbReference>
<evidence type="ECO:0000256" key="1">
    <source>
        <dbReference type="ARBA" id="ARBA00007664"/>
    </source>
</evidence>
<evidence type="ECO:0000313" key="9">
    <source>
        <dbReference type="EMBL" id="GBP43790.1"/>
    </source>
</evidence>
<evidence type="ECO:0000256" key="7">
    <source>
        <dbReference type="SAM" id="SignalP"/>
    </source>
</evidence>
<evidence type="ECO:0000256" key="6">
    <source>
        <dbReference type="RuleBase" id="RU363034"/>
    </source>
</evidence>
<feature type="domain" description="Peptidase S1" evidence="8">
    <location>
        <begin position="56"/>
        <end position="284"/>
    </location>
</feature>
<dbReference type="Proteomes" id="UP000299102">
    <property type="component" value="Unassembled WGS sequence"/>
</dbReference>
<dbReference type="InterPro" id="IPR001314">
    <property type="entry name" value="Peptidase_S1A"/>
</dbReference>
<protein>
    <submittedName>
        <fullName evidence="9">Collagenase</fullName>
    </submittedName>
</protein>
<dbReference type="SMART" id="SM00020">
    <property type="entry name" value="Tryp_SPc"/>
    <property type="match status" value="1"/>
</dbReference>
<accession>A0A4C1VYX2</accession>
<dbReference type="AlphaFoldDB" id="A0A4C1VYX2"/>
<dbReference type="Gene3D" id="2.40.10.10">
    <property type="entry name" value="Trypsin-like serine proteases"/>
    <property type="match status" value="2"/>
</dbReference>
<dbReference type="OrthoDB" id="5565075at2759"/>
<sequence>MKFVIAVVLVTVGVALGKEIGHVQLLETNYHEAIGISEAARIKAAEEVAVYDPSRIVGGSASSLGQFPYQAGLVITLTTGAQSVCGASLVSNNRLVTAAHCWLDRNSRARQFEVVLGSIRLFSGGIRIITTAVTMHQNYNVNNLNNDVAMITITWVFFSNNIRRISLATGTNSFAGTWAWASGFGRTSDGAAIPNNQVLSHVSLQVITNAVCQQTFGSDVIASTLCTSGAGGRGTCGGDSGGPLAISSVLIGITSFGSRQGCQRGFPAGFARVTSFAAWIQARL</sequence>
<keyword evidence="3 6" id="KW-0378">Hydrolase</keyword>
<proteinExistence type="inferred from homology"/>
<dbReference type="InterPro" id="IPR009003">
    <property type="entry name" value="Peptidase_S1_PA"/>
</dbReference>
<dbReference type="PROSITE" id="PS00134">
    <property type="entry name" value="TRYPSIN_HIS"/>
    <property type="match status" value="1"/>
</dbReference>
<feature type="signal peptide" evidence="7">
    <location>
        <begin position="1"/>
        <end position="17"/>
    </location>
</feature>
<organism evidence="9 10">
    <name type="scientific">Eumeta variegata</name>
    <name type="common">Bagworm moth</name>
    <name type="synonym">Eumeta japonica</name>
    <dbReference type="NCBI Taxonomy" id="151549"/>
    <lineage>
        <taxon>Eukaryota</taxon>
        <taxon>Metazoa</taxon>
        <taxon>Ecdysozoa</taxon>
        <taxon>Arthropoda</taxon>
        <taxon>Hexapoda</taxon>
        <taxon>Insecta</taxon>
        <taxon>Pterygota</taxon>
        <taxon>Neoptera</taxon>
        <taxon>Endopterygota</taxon>
        <taxon>Lepidoptera</taxon>
        <taxon>Glossata</taxon>
        <taxon>Ditrysia</taxon>
        <taxon>Tineoidea</taxon>
        <taxon>Psychidae</taxon>
        <taxon>Oiketicinae</taxon>
        <taxon>Eumeta</taxon>
    </lineage>
</organism>
<dbReference type="InterPro" id="IPR033116">
    <property type="entry name" value="TRYPSIN_SER"/>
</dbReference>
<dbReference type="CDD" id="cd00190">
    <property type="entry name" value="Tryp_SPc"/>
    <property type="match status" value="1"/>
</dbReference>
<dbReference type="GO" id="GO:0004252">
    <property type="term" value="F:serine-type endopeptidase activity"/>
    <property type="evidence" value="ECO:0007669"/>
    <property type="project" value="InterPro"/>
</dbReference>
<dbReference type="InterPro" id="IPR043504">
    <property type="entry name" value="Peptidase_S1_PA_chymotrypsin"/>
</dbReference>
<keyword evidence="2 6" id="KW-0645">Protease</keyword>
<evidence type="ECO:0000259" key="8">
    <source>
        <dbReference type="PROSITE" id="PS50240"/>
    </source>
</evidence>
<reference evidence="9 10" key="1">
    <citation type="journal article" date="2019" name="Commun. Biol.">
        <title>The bagworm genome reveals a unique fibroin gene that provides high tensile strength.</title>
        <authorList>
            <person name="Kono N."/>
            <person name="Nakamura H."/>
            <person name="Ohtoshi R."/>
            <person name="Tomita M."/>
            <person name="Numata K."/>
            <person name="Arakawa K."/>
        </authorList>
    </citation>
    <scope>NUCLEOTIDE SEQUENCE [LARGE SCALE GENOMIC DNA]</scope>
</reference>
<gene>
    <name evidence="9" type="ORF">EVAR_28966_1</name>
</gene>
<keyword evidence="5" id="KW-1015">Disulfide bond</keyword>
<dbReference type="PROSITE" id="PS00135">
    <property type="entry name" value="TRYPSIN_SER"/>
    <property type="match status" value="1"/>
</dbReference>
<keyword evidence="4 6" id="KW-0720">Serine protease</keyword>
<dbReference type="InterPro" id="IPR001254">
    <property type="entry name" value="Trypsin_dom"/>
</dbReference>
<evidence type="ECO:0000256" key="4">
    <source>
        <dbReference type="ARBA" id="ARBA00022825"/>
    </source>
</evidence>
<comment type="similarity">
    <text evidence="1">Belongs to the peptidase S1 family.</text>
</comment>
<evidence type="ECO:0000256" key="3">
    <source>
        <dbReference type="ARBA" id="ARBA00022801"/>
    </source>
</evidence>
<dbReference type="STRING" id="151549.A0A4C1VYX2"/>